<dbReference type="InterPro" id="IPR018719">
    <property type="entry name" value="DUF2243_membrane"/>
</dbReference>
<keyword evidence="1" id="KW-0472">Membrane</keyword>
<keyword evidence="3" id="KW-1185">Reference proteome</keyword>
<feature type="transmembrane region" description="Helical" evidence="1">
    <location>
        <begin position="87"/>
        <end position="107"/>
    </location>
</feature>
<feature type="transmembrane region" description="Helical" evidence="1">
    <location>
        <begin position="56"/>
        <end position="75"/>
    </location>
</feature>
<dbReference type="Pfam" id="PF10002">
    <property type="entry name" value="DUF2243"/>
    <property type="match status" value="1"/>
</dbReference>
<gene>
    <name evidence="2" type="ORF">E2493_16565</name>
</gene>
<sequence>MIMLARTGGSLSAPGAGRKLFAGVLMGFGVWHILDSVLSHWVLGIHRINLTSEDRLFWDLLWFIAFGIVPFVAGWRMRRGPGPGQPGGRVAIGLVLALLVAGPWAAFPPRGAKSAIVMFAPHISQGQAFNAIIAAEGQPLWYSRGVWAVRWTQGIRSRPLYDAGAMIVSTSLVGAGCLAWSEI</sequence>
<name>A0A4Y8ZPE2_9SPHN</name>
<keyword evidence="1" id="KW-0812">Transmembrane</keyword>
<accession>A0A4Y8ZPE2</accession>
<comment type="caution">
    <text evidence="2">The sequence shown here is derived from an EMBL/GenBank/DDBJ whole genome shotgun (WGS) entry which is preliminary data.</text>
</comment>
<feature type="transmembrane region" description="Helical" evidence="1">
    <location>
        <begin position="20"/>
        <end position="44"/>
    </location>
</feature>
<dbReference type="EMBL" id="SPDV01000037">
    <property type="protein sequence ID" value="TFI57122.1"/>
    <property type="molecule type" value="Genomic_DNA"/>
</dbReference>
<dbReference type="Proteomes" id="UP000298213">
    <property type="component" value="Unassembled WGS sequence"/>
</dbReference>
<reference evidence="2 3" key="1">
    <citation type="submission" date="2019-03" db="EMBL/GenBank/DDBJ databases">
        <title>Genome sequence of Sphingomonas sp. 17J27-24.</title>
        <authorList>
            <person name="Kim M."/>
            <person name="Maeng S."/>
            <person name="Sathiyaraj S."/>
        </authorList>
    </citation>
    <scope>NUCLEOTIDE SEQUENCE [LARGE SCALE GENOMIC DNA]</scope>
    <source>
        <strain evidence="2 3">17J27-24</strain>
    </source>
</reference>
<evidence type="ECO:0000313" key="3">
    <source>
        <dbReference type="Proteomes" id="UP000298213"/>
    </source>
</evidence>
<proteinExistence type="predicted"/>
<evidence type="ECO:0000313" key="2">
    <source>
        <dbReference type="EMBL" id="TFI57122.1"/>
    </source>
</evidence>
<evidence type="ECO:0000256" key="1">
    <source>
        <dbReference type="SAM" id="Phobius"/>
    </source>
</evidence>
<keyword evidence="1" id="KW-1133">Transmembrane helix</keyword>
<dbReference type="OrthoDB" id="5190099at2"/>
<organism evidence="2 3">
    <name type="scientific">Sphingomonas parva</name>
    <dbReference type="NCBI Taxonomy" id="2555898"/>
    <lineage>
        <taxon>Bacteria</taxon>
        <taxon>Pseudomonadati</taxon>
        <taxon>Pseudomonadota</taxon>
        <taxon>Alphaproteobacteria</taxon>
        <taxon>Sphingomonadales</taxon>
        <taxon>Sphingomonadaceae</taxon>
        <taxon>Sphingomonas</taxon>
    </lineage>
</organism>
<dbReference type="AlphaFoldDB" id="A0A4Y8ZPE2"/>
<protein>
    <submittedName>
        <fullName evidence="2">DUF2243 domain-containing protein</fullName>
    </submittedName>
</protein>